<accession>A0A839E7M9</accession>
<feature type="domain" description="CobQ/CobB/MinD/ParA nucleotide binding" evidence="1">
    <location>
        <begin position="3"/>
        <end position="185"/>
    </location>
</feature>
<dbReference type="AlphaFoldDB" id="A0A839E7M9"/>
<sequence length="210" mass="22987">MIILVGSQKGGPGKTTIAVNLAVEYARRGDDVCLVDADPQRSAARWHADREEQGHEPAIACVEKIGSIHQTLQDLATRYDVVIVDVAGKDSKEMRTGMTAADKLVVVVRPSQLDLDTLGHMTEVIDQALDFNPELDVRGLITQAPSNPNITERTDAGEYLADYPRIRPLETVIYERKAYRDVVGEGLGVVEWSNPKAKAEIQELAAELVA</sequence>
<keyword evidence="3" id="KW-1185">Reference proteome</keyword>
<dbReference type="EMBL" id="JACGWX010000002">
    <property type="protein sequence ID" value="MBA8847517.1"/>
    <property type="molecule type" value="Genomic_DNA"/>
</dbReference>
<dbReference type="Pfam" id="PF01656">
    <property type="entry name" value="CbiA"/>
    <property type="match status" value="1"/>
</dbReference>
<dbReference type="Proteomes" id="UP000585905">
    <property type="component" value="Unassembled WGS sequence"/>
</dbReference>
<dbReference type="PANTHER" id="PTHR13696">
    <property type="entry name" value="P-LOOP CONTAINING NUCLEOSIDE TRIPHOSPHATE HYDROLASE"/>
    <property type="match status" value="1"/>
</dbReference>
<name>A0A839E7M9_9MICO</name>
<dbReference type="RefSeq" id="WP_182490347.1">
    <property type="nucleotide sequence ID" value="NZ_BAAAOV010000010.1"/>
</dbReference>
<dbReference type="CDD" id="cd02042">
    <property type="entry name" value="ParAB_family"/>
    <property type="match status" value="1"/>
</dbReference>
<proteinExistence type="predicted"/>
<evidence type="ECO:0000259" key="1">
    <source>
        <dbReference type="Pfam" id="PF01656"/>
    </source>
</evidence>
<dbReference type="PIRSF" id="PIRSF009320">
    <property type="entry name" value="Nuc_binding_HP_1000"/>
    <property type="match status" value="1"/>
</dbReference>
<dbReference type="InterPro" id="IPR027417">
    <property type="entry name" value="P-loop_NTPase"/>
</dbReference>
<dbReference type="PANTHER" id="PTHR13696:SF96">
    <property type="entry name" value="COBQ_COBB_MIND_PARA NUCLEOTIDE BINDING DOMAIN-CONTAINING PROTEIN"/>
    <property type="match status" value="1"/>
</dbReference>
<reference evidence="2 3" key="1">
    <citation type="submission" date="2020-07" db="EMBL/GenBank/DDBJ databases">
        <title>Sequencing the genomes of 1000 actinobacteria strains.</title>
        <authorList>
            <person name="Klenk H.-P."/>
        </authorList>
    </citation>
    <scope>NUCLEOTIDE SEQUENCE [LARGE SCALE GENOMIC DNA]</scope>
    <source>
        <strain evidence="2 3">DSM 19663</strain>
    </source>
</reference>
<comment type="caution">
    <text evidence="2">The sequence shown here is derived from an EMBL/GenBank/DDBJ whole genome shotgun (WGS) entry which is preliminary data.</text>
</comment>
<evidence type="ECO:0000313" key="3">
    <source>
        <dbReference type="Proteomes" id="UP000585905"/>
    </source>
</evidence>
<dbReference type="InterPro" id="IPR050678">
    <property type="entry name" value="DNA_Partitioning_ATPase"/>
</dbReference>
<dbReference type="Gene3D" id="3.40.50.300">
    <property type="entry name" value="P-loop containing nucleotide triphosphate hydrolases"/>
    <property type="match status" value="1"/>
</dbReference>
<dbReference type="InterPro" id="IPR002586">
    <property type="entry name" value="CobQ/CobB/MinD/ParA_Nub-bd_dom"/>
</dbReference>
<dbReference type="SUPFAM" id="SSF52540">
    <property type="entry name" value="P-loop containing nucleoside triphosphate hydrolases"/>
    <property type="match status" value="1"/>
</dbReference>
<gene>
    <name evidence="2" type="ORF">FHX53_001102</name>
</gene>
<organism evidence="2 3">
    <name type="scientific">Microcella alkalica</name>
    <dbReference type="NCBI Taxonomy" id="355930"/>
    <lineage>
        <taxon>Bacteria</taxon>
        <taxon>Bacillati</taxon>
        <taxon>Actinomycetota</taxon>
        <taxon>Actinomycetes</taxon>
        <taxon>Micrococcales</taxon>
        <taxon>Microbacteriaceae</taxon>
        <taxon>Microcella</taxon>
    </lineage>
</organism>
<protein>
    <submittedName>
        <fullName evidence="2">Chromosome partitioning protein</fullName>
    </submittedName>
</protein>
<evidence type="ECO:0000313" key="2">
    <source>
        <dbReference type="EMBL" id="MBA8847517.1"/>
    </source>
</evidence>